<gene>
    <name evidence="1" type="ORF">HMPREF9140_01350</name>
</gene>
<organism evidence="1 2">
    <name type="scientific">Prevotella micans F0438</name>
    <dbReference type="NCBI Taxonomy" id="883158"/>
    <lineage>
        <taxon>Bacteria</taxon>
        <taxon>Pseudomonadati</taxon>
        <taxon>Bacteroidota</taxon>
        <taxon>Bacteroidia</taxon>
        <taxon>Bacteroidales</taxon>
        <taxon>Prevotellaceae</taxon>
        <taxon>Prevotella</taxon>
    </lineage>
</organism>
<proteinExistence type="predicted"/>
<name>H1Q362_9BACT</name>
<accession>H1Q362</accession>
<evidence type="ECO:0000313" key="2">
    <source>
        <dbReference type="Proteomes" id="UP000016023"/>
    </source>
</evidence>
<evidence type="ECO:0000313" key="1">
    <source>
        <dbReference type="EMBL" id="EHO69476.1"/>
    </source>
</evidence>
<keyword evidence="2" id="KW-1185">Reference proteome</keyword>
<dbReference type="EMBL" id="AGWK01000037">
    <property type="protein sequence ID" value="EHO69476.1"/>
    <property type="molecule type" value="Genomic_DNA"/>
</dbReference>
<dbReference type="Proteomes" id="UP000016023">
    <property type="component" value="Unassembled WGS sequence"/>
</dbReference>
<reference evidence="1 2" key="1">
    <citation type="submission" date="2011-12" db="EMBL/GenBank/DDBJ databases">
        <title>The Genome Sequence of Prevotella micans F0438.</title>
        <authorList>
            <consortium name="The Broad Institute Genome Sequencing Platform"/>
            <person name="Earl A."/>
            <person name="Ward D."/>
            <person name="Feldgarden M."/>
            <person name="Gevers D."/>
            <person name="Izard J."/>
            <person name="Baranova O.V."/>
            <person name="Blanton J.M."/>
            <person name="Wade W.G."/>
            <person name="Dewhirst F.E."/>
            <person name="Young S.K."/>
            <person name="Zeng Q."/>
            <person name="Gargeya S."/>
            <person name="Fitzgerald M."/>
            <person name="Haas B."/>
            <person name="Abouelleil A."/>
            <person name="Alvarado L."/>
            <person name="Arachchi H.M."/>
            <person name="Berlin A."/>
            <person name="Chapman S.B."/>
            <person name="Gearin G."/>
            <person name="Goldberg J."/>
            <person name="Griggs A."/>
            <person name="Gujja S."/>
            <person name="Hansen M."/>
            <person name="Heiman D."/>
            <person name="Howarth C."/>
            <person name="Larimer J."/>
            <person name="Lui A."/>
            <person name="MacDonald P.J.P."/>
            <person name="McCowen C."/>
            <person name="Montmayeur A."/>
            <person name="Murphy C."/>
            <person name="Neiman D."/>
            <person name="Pearson M."/>
            <person name="Priest M."/>
            <person name="Roberts A."/>
            <person name="Saif S."/>
            <person name="Shea T."/>
            <person name="Sisk P."/>
            <person name="Stolte C."/>
            <person name="Sykes S."/>
            <person name="Wortman J."/>
            <person name="Nusbaum C."/>
            <person name="Birren B."/>
        </authorList>
    </citation>
    <scope>NUCLEOTIDE SEQUENCE [LARGE SCALE GENOMIC DNA]</scope>
    <source>
        <strain evidence="1 2">F0438</strain>
    </source>
</reference>
<sequence length="60" mass="6963">MGCFSKNFEKHPLKLQRHFCKNMSQTIFAVDLIVLSMSKLRKVVVIFIGNQNVKTIYTNC</sequence>
<comment type="caution">
    <text evidence="1">The sequence shown here is derived from an EMBL/GenBank/DDBJ whole genome shotgun (WGS) entry which is preliminary data.</text>
</comment>
<dbReference type="AlphaFoldDB" id="H1Q362"/>
<protein>
    <submittedName>
        <fullName evidence="1">Uncharacterized protein</fullName>
    </submittedName>
</protein>
<dbReference type="HOGENOM" id="CLU_2937832_0_0_10"/>